<evidence type="ECO:0000313" key="3">
    <source>
        <dbReference type="Proteomes" id="UP000224634"/>
    </source>
</evidence>
<dbReference type="Proteomes" id="UP000224634">
    <property type="component" value="Unassembled WGS sequence"/>
</dbReference>
<gene>
    <name evidence="2" type="ORF">AJ80_04486</name>
</gene>
<accession>A0A2B7YAG0</accession>
<organism evidence="2 3">
    <name type="scientific">Polytolypa hystricis (strain UAMH7299)</name>
    <dbReference type="NCBI Taxonomy" id="1447883"/>
    <lineage>
        <taxon>Eukaryota</taxon>
        <taxon>Fungi</taxon>
        <taxon>Dikarya</taxon>
        <taxon>Ascomycota</taxon>
        <taxon>Pezizomycotina</taxon>
        <taxon>Eurotiomycetes</taxon>
        <taxon>Eurotiomycetidae</taxon>
        <taxon>Onygenales</taxon>
        <taxon>Onygenales incertae sedis</taxon>
        <taxon>Polytolypa</taxon>
    </lineage>
</organism>
<keyword evidence="3" id="KW-1185">Reference proteome</keyword>
<name>A0A2B7YAG0_POLH7</name>
<protein>
    <submittedName>
        <fullName evidence="2">Uncharacterized protein</fullName>
    </submittedName>
</protein>
<reference evidence="2 3" key="1">
    <citation type="submission" date="2017-10" db="EMBL/GenBank/DDBJ databases">
        <title>Comparative genomics in systemic dimorphic fungi from Ajellomycetaceae.</title>
        <authorList>
            <person name="Munoz J.F."/>
            <person name="Mcewen J.G."/>
            <person name="Clay O.K."/>
            <person name="Cuomo C.A."/>
        </authorList>
    </citation>
    <scope>NUCLEOTIDE SEQUENCE [LARGE SCALE GENOMIC DNA]</scope>
    <source>
        <strain evidence="2 3">UAMH7299</strain>
    </source>
</reference>
<evidence type="ECO:0000313" key="2">
    <source>
        <dbReference type="EMBL" id="PGH18516.1"/>
    </source>
</evidence>
<dbReference type="OrthoDB" id="4181608at2759"/>
<dbReference type="AlphaFoldDB" id="A0A2B7YAG0"/>
<sequence>MGGSSAPCPLVTQAVTVTRAKLLRPDIHKFFDNRSLAIVPKAAGTEVSAATASSSPQYVTHILLTGAAEYWPTYHNTLVHSLGLYSSDSRHIIRLYESSDADTEGTRMKRKTEFLSGAELKNSYGGGGSKNATPKKRSAADDDNIIESGDSSVDGDFWDDMMYD</sequence>
<comment type="caution">
    <text evidence="2">The sequence shown here is derived from an EMBL/GenBank/DDBJ whole genome shotgun (WGS) entry which is preliminary data.</text>
</comment>
<dbReference type="EMBL" id="PDNA01000057">
    <property type="protein sequence ID" value="PGH18516.1"/>
    <property type="molecule type" value="Genomic_DNA"/>
</dbReference>
<evidence type="ECO:0000256" key="1">
    <source>
        <dbReference type="SAM" id="MobiDB-lite"/>
    </source>
</evidence>
<feature type="region of interest" description="Disordered" evidence="1">
    <location>
        <begin position="120"/>
        <end position="164"/>
    </location>
</feature>
<proteinExistence type="predicted"/>